<dbReference type="GO" id="GO:0016757">
    <property type="term" value="F:glycosyltransferase activity"/>
    <property type="evidence" value="ECO:0007669"/>
    <property type="project" value="UniProtKB-KW"/>
</dbReference>
<evidence type="ECO:0000313" key="3">
    <source>
        <dbReference type="Proteomes" id="UP001171916"/>
    </source>
</evidence>
<dbReference type="Pfam" id="PF04577">
    <property type="entry name" value="Glyco_transf_61"/>
    <property type="match status" value="1"/>
</dbReference>
<dbReference type="EMBL" id="JAUEPH010000007">
    <property type="protein sequence ID" value="MDN3205573.1"/>
    <property type="molecule type" value="Genomic_DNA"/>
</dbReference>
<proteinExistence type="predicted"/>
<feature type="domain" description="Glycosyltransferase 61 catalytic" evidence="1">
    <location>
        <begin position="19"/>
        <end position="262"/>
    </location>
</feature>
<dbReference type="EC" id="2.4.-.-" evidence="2"/>
<comment type="caution">
    <text evidence="2">The sequence shown here is derived from an EMBL/GenBank/DDBJ whole genome shotgun (WGS) entry which is preliminary data.</text>
</comment>
<dbReference type="Proteomes" id="UP001171916">
    <property type="component" value="Unassembled WGS sequence"/>
</dbReference>
<protein>
    <submittedName>
        <fullName evidence="2">Glycosyltransferase family 61 protein</fullName>
        <ecNumber evidence="2">2.4.-.-</ecNumber>
    </submittedName>
</protein>
<reference evidence="2" key="1">
    <citation type="submission" date="2023-06" db="EMBL/GenBank/DDBJ databases">
        <title>Robiginitalea aurantiacus sp. nov. and Algoriphagus sediminis sp. nov., isolated from coastal sediment.</title>
        <authorList>
            <person name="Zhou Z.Y."/>
            <person name="An J."/>
            <person name="Jia Y.W."/>
            <person name="Du Z.J."/>
        </authorList>
    </citation>
    <scope>NUCLEOTIDE SEQUENCE</scope>
    <source>
        <strain evidence="2">C2-7</strain>
    </source>
</reference>
<dbReference type="InterPro" id="IPR049625">
    <property type="entry name" value="Glyco_transf_61_cat"/>
</dbReference>
<sequence>MKKLYFIADTKRGGDLGNYWHYMLGYFLPIVTYLRKNKEIISSKELVFDSCNPLTDAILMEYLDELKVRYSFEKLTEKGIEVPRADWKSVRGKIRRQLLKLELALRGEHASIFTYHKFRVKADKILIPRWDRYLDEYGSFSSPVKKDLKGTILHLKLWAKSDQSREEIIVIERSRPPSILKSTEGKEARWLPNYGTERRQLKNGEEINDFLKSQGYNARRFFPGDESLKLQIDVFSKAKVLIGIRGAELLNMIWMLPEAKVIMQESADFKNEAIQIKLANAFDLELKIIPHDGQISPSLNPEHILTYLING</sequence>
<evidence type="ECO:0000259" key="1">
    <source>
        <dbReference type="Pfam" id="PF04577"/>
    </source>
</evidence>
<name>A0ABT7YGH3_9BACT</name>
<keyword evidence="2" id="KW-0328">Glycosyltransferase</keyword>
<keyword evidence="3" id="KW-1185">Reference proteome</keyword>
<organism evidence="2 3">
    <name type="scientific">Algoriphagus sediminis</name>
    <dbReference type="NCBI Taxonomy" id="3057113"/>
    <lineage>
        <taxon>Bacteria</taxon>
        <taxon>Pseudomonadati</taxon>
        <taxon>Bacteroidota</taxon>
        <taxon>Cytophagia</taxon>
        <taxon>Cytophagales</taxon>
        <taxon>Cyclobacteriaceae</taxon>
        <taxon>Algoriphagus</taxon>
    </lineage>
</organism>
<dbReference type="RefSeq" id="WP_290002186.1">
    <property type="nucleotide sequence ID" value="NZ_JAUEPH010000007.1"/>
</dbReference>
<evidence type="ECO:0000313" key="2">
    <source>
        <dbReference type="EMBL" id="MDN3205573.1"/>
    </source>
</evidence>
<keyword evidence="2" id="KW-0808">Transferase</keyword>
<accession>A0ABT7YGH3</accession>
<gene>
    <name evidence="2" type="ORF">QVH07_15535</name>
</gene>